<protein>
    <recommendedName>
        <fullName evidence="3">Transporter substrate-binding domain-containing protein</fullName>
    </recommendedName>
</protein>
<proteinExistence type="predicted"/>
<evidence type="ECO:0000256" key="1">
    <source>
        <dbReference type="SAM" id="SignalP"/>
    </source>
</evidence>
<organism evidence="2">
    <name type="scientific">Salinispirillum sp. LH 10-3-1</name>
    <dbReference type="NCBI Taxonomy" id="2952525"/>
    <lineage>
        <taxon>Bacteria</taxon>
        <taxon>Pseudomonadati</taxon>
        <taxon>Pseudomonadota</taxon>
        <taxon>Gammaproteobacteria</taxon>
        <taxon>Oceanospirillales</taxon>
        <taxon>Saccharospirillaceae</taxon>
        <taxon>Salinispirillum</taxon>
    </lineage>
</organism>
<gene>
    <name evidence="2" type="ORF">NFC81_14985</name>
</gene>
<evidence type="ECO:0000313" key="2">
    <source>
        <dbReference type="EMBL" id="WLD58000.1"/>
    </source>
</evidence>
<name>A0AB38YFI3_9GAMM</name>
<feature type="chain" id="PRO_5044208105" description="Transporter substrate-binding domain-containing protein" evidence="1">
    <location>
        <begin position="24"/>
        <end position="298"/>
    </location>
</feature>
<evidence type="ECO:0008006" key="3">
    <source>
        <dbReference type="Google" id="ProtNLM"/>
    </source>
</evidence>
<dbReference type="AlphaFoldDB" id="A0AB38YFI3"/>
<sequence length="298" mass="32181">MRKITLKLLIFALSTTVLLSTAAANNNTILVPPDVLRDYRILVGDRDPLTITDYSGPGSRRDVVELILMQQAIAAAGVHFDLTFVEEADYAATLNALSNGSALASGTSAWLNDLSPRHQDIYITTALIGRGEFEAGFYVHPDNLTALTASNTQDVQQLTGISSRHWQADWNTLSGLQLDALLHSDTWPGMVDAVMNGGADFLLAPFQTSEAMQLSVDSGVLVPIPGIKLGLVGSRHMAISRRHAEGPFFNSVVHLGLLRLKKSGTVRQAYIDAGFLHPDVEDWTLITVEGGGSAWSMN</sequence>
<dbReference type="RefSeq" id="WP_304995284.1">
    <property type="nucleotide sequence ID" value="NZ_CP101717.1"/>
</dbReference>
<accession>A0AB38YFI3</accession>
<keyword evidence="1" id="KW-0732">Signal</keyword>
<reference evidence="2" key="1">
    <citation type="submission" date="2022-07" db="EMBL/GenBank/DDBJ databases">
        <title>Complete genome sequence of Salinispirillum sp. LH10-3-1 capable of multiple carbohydrate inversion isolated from a soda lake.</title>
        <authorList>
            <person name="Liu J."/>
            <person name="Zhai Y."/>
            <person name="Zhang H."/>
            <person name="Yang H."/>
            <person name="Qu J."/>
            <person name="Li J."/>
        </authorList>
    </citation>
    <scope>NUCLEOTIDE SEQUENCE</scope>
    <source>
        <strain evidence="2">LH 10-3-1</strain>
    </source>
</reference>
<dbReference type="EMBL" id="CP101717">
    <property type="protein sequence ID" value="WLD58000.1"/>
    <property type="molecule type" value="Genomic_DNA"/>
</dbReference>
<feature type="signal peptide" evidence="1">
    <location>
        <begin position="1"/>
        <end position="23"/>
    </location>
</feature>